<dbReference type="Proteomes" id="UP001221898">
    <property type="component" value="Unassembled WGS sequence"/>
</dbReference>
<feature type="region of interest" description="Disordered" evidence="1">
    <location>
        <begin position="56"/>
        <end position="85"/>
    </location>
</feature>
<dbReference type="EMBL" id="JAINUG010000032">
    <property type="protein sequence ID" value="KAJ8409137.1"/>
    <property type="molecule type" value="Genomic_DNA"/>
</dbReference>
<name>A0AAD7WTY6_9TELE</name>
<dbReference type="AlphaFoldDB" id="A0AAD7WTY6"/>
<sequence>MPDVCGAQRAGGWGPGDFLTPLHTCGPYRQRRWAHPRAPAGVGGQEAVWRLTGSQLSAPHPHTQKRHRSATVLRPGGSRGQGLNQDRHWTGVQGTGHGGLADGVRLHVDAVADSPLHAGVGSPRRTPCPLRDGRESGTLLSGDGVPWNRTRETRCWLIRGNVINANGASRCRSAATPRGRLRLRLCRWSRTGAAAHRSQRIPAREPSTSWRP</sequence>
<comment type="caution">
    <text evidence="2">The sequence shown here is derived from an EMBL/GenBank/DDBJ whole genome shotgun (WGS) entry which is preliminary data.</text>
</comment>
<gene>
    <name evidence="2" type="ORF">AAFF_G00241580</name>
</gene>
<evidence type="ECO:0000313" key="3">
    <source>
        <dbReference type="Proteomes" id="UP001221898"/>
    </source>
</evidence>
<keyword evidence="3" id="KW-1185">Reference proteome</keyword>
<feature type="region of interest" description="Disordered" evidence="1">
    <location>
        <begin position="117"/>
        <end position="144"/>
    </location>
</feature>
<accession>A0AAD7WTY6</accession>
<proteinExistence type="predicted"/>
<organism evidence="2 3">
    <name type="scientific">Aldrovandia affinis</name>
    <dbReference type="NCBI Taxonomy" id="143900"/>
    <lineage>
        <taxon>Eukaryota</taxon>
        <taxon>Metazoa</taxon>
        <taxon>Chordata</taxon>
        <taxon>Craniata</taxon>
        <taxon>Vertebrata</taxon>
        <taxon>Euteleostomi</taxon>
        <taxon>Actinopterygii</taxon>
        <taxon>Neopterygii</taxon>
        <taxon>Teleostei</taxon>
        <taxon>Notacanthiformes</taxon>
        <taxon>Halosauridae</taxon>
        <taxon>Aldrovandia</taxon>
    </lineage>
</organism>
<protein>
    <submittedName>
        <fullName evidence="2">Uncharacterized protein</fullName>
    </submittedName>
</protein>
<reference evidence="2" key="1">
    <citation type="journal article" date="2023" name="Science">
        <title>Genome structures resolve the early diversification of teleost fishes.</title>
        <authorList>
            <person name="Parey E."/>
            <person name="Louis A."/>
            <person name="Montfort J."/>
            <person name="Bouchez O."/>
            <person name="Roques C."/>
            <person name="Iampietro C."/>
            <person name="Lluch J."/>
            <person name="Castinel A."/>
            <person name="Donnadieu C."/>
            <person name="Desvignes T."/>
            <person name="Floi Bucao C."/>
            <person name="Jouanno E."/>
            <person name="Wen M."/>
            <person name="Mejri S."/>
            <person name="Dirks R."/>
            <person name="Jansen H."/>
            <person name="Henkel C."/>
            <person name="Chen W.J."/>
            <person name="Zahm M."/>
            <person name="Cabau C."/>
            <person name="Klopp C."/>
            <person name="Thompson A.W."/>
            <person name="Robinson-Rechavi M."/>
            <person name="Braasch I."/>
            <person name="Lecointre G."/>
            <person name="Bobe J."/>
            <person name="Postlethwait J.H."/>
            <person name="Berthelot C."/>
            <person name="Roest Crollius H."/>
            <person name="Guiguen Y."/>
        </authorList>
    </citation>
    <scope>NUCLEOTIDE SEQUENCE</scope>
    <source>
        <strain evidence="2">NC1722</strain>
    </source>
</reference>
<evidence type="ECO:0000256" key="1">
    <source>
        <dbReference type="SAM" id="MobiDB-lite"/>
    </source>
</evidence>
<evidence type="ECO:0000313" key="2">
    <source>
        <dbReference type="EMBL" id="KAJ8409137.1"/>
    </source>
</evidence>